<gene>
    <name evidence="2" type="ORF">H3309_13895</name>
</gene>
<dbReference type="EMBL" id="CP059851">
    <property type="protein sequence ID" value="QMW22423.1"/>
    <property type="molecule type" value="Genomic_DNA"/>
</dbReference>
<dbReference type="RefSeq" id="WP_182295310.1">
    <property type="nucleotide sequence ID" value="NZ_CP059851.1"/>
</dbReference>
<dbReference type="AlphaFoldDB" id="A0A7G5IGD1"/>
<dbReference type="KEGG" id="sand:H3309_13895"/>
<evidence type="ECO:0000313" key="2">
    <source>
        <dbReference type="EMBL" id="QMW22423.1"/>
    </source>
</evidence>
<reference evidence="2 3" key="1">
    <citation type="submission" date="2020-07" db="EMBL/GenBank/DDBJ databases">
        <title>Complete genome sequence for Sandaracinobacter sp. M6.</title>
        <authorList>
            <person name="Tang Y."/>
            <person name="Liu Q."/>
            <person name="Guo Z."/>
            <person name="Lei P."/>
            <person name="Huang B."/>
        </authorList>
    </citation>
    <scope>NUCLEOTIDE SEQUENCE [LARGE SCALE GENOMIC DNA]</scope>
    <source>
        <strain evidence="2 3">M6</strain>
    </source>
</reference>
<keyword evidence="1" id="KW-0732">Signal</keyword>
<organism evidence="2 3">
    <name type="scientific">Sandaracinobacteroides saxicola</name>
    <dbReference type="NCBI Taxonomy" id="2759707"/>
    <lineage>
        <taxon>Bacteria</taxon>
        <taxon>Pseudomonadati</taxon>
        <taxon>Pseudomonadota</taxon>
        <taxon>Alphaproteobacteria</taxon>
        <taxon>Sphingomonadales</taxon>
        <taxon>Sphingosinicellaceae</taxon>
        <taxon>Sandaracinobacteroides</taxon>
    </lineage>
</organism>
<evidence type="ECO:0000256" key="1">
    <source>
        <dbReference type="SAM" id="SignalP"/>
    </source>
</evidence>
<name>A0A7G5IGD1_9SPHN</name>
<feature type="signal peptide" evidence="1">
    <location>
        <begin position="1"/>
        <end position="18"/>
    </location>
</feature>
<keyword evidence="3" id="KW-1185">Reference proteome</keyword>
<accession>A0A7G5IGD1</accession>
<dbReference type="Proteomes" id="UP000515292">
    <property type="component" value="Chromosome"/>
</dbReference>
<evidence type="ECO:0008006" key="4">
    <source>
        <dbReference type="Google" id="ProtNLM"/>
    </source>
</evidence>
<feature type="chain" id="PRO_5028898356" description="PepSY domain-containing protein" evidence="1">
    <location>
        <begin position="19"/>
        <end position="114"/>
    </location>
</feature>
<protein>
    <recommendedName>
        <fullName evidence="4">PepSY domain-containing protein</fullName>
    </recommendedName>
</protein>
<evidence type="ECO:0000313" key="3">
    <source>
        <dbReference type="Proteomes" id="UP000515292"/>
    </source>
</evidence>
<sequence length="114" mass="12477">MTTAGKLTLAMLALTAAAAVWLFRPASPITQEDADRIAERALISYISSAGERRGHFAEAQSVDYADGWDYSWTYKICPDEGELRVFVTLKGRASITATPDCNPVRGFRVRPAPV</sequence>
<proteinExistence type="predicted"/>